<dbReference type="EMBL" id="MU273944">
    <property type="protein sequence ID" value="KAI0027280.1"/>
    <property type="molecule type" value="Genomic_DNA"/>
</dbReference>
<protein>
    <submittedName>
        <fullName evidence="1">Uncharacterized protein</fullName>
    </submittedName>
</protein>
<accession>A0ACB8Q707</accession>
<organism evidence="1 2">
    <name type="scientific">Vararia minispora EC-137</name>
    <dbReference type="NCBI Taxonomy" id="1314806"/>
    <lineage>
        <taxon>Eukaryota</taxon>
        <taxon>Fungi</taxon>
        <taxon>Dikarya</taxon>
        <taxon>Basidiomycota</taxon>
        <taxon>Agaricomycotina</taxon>
        <taxon>Agaricomycetes</taxon>
        <taxon>Russulales</taxon>
        <taxon>Lachnocladiaceae</taxon>
        <taxon>Vararia</taxon>
    </lineage>
</organism>
<reference evidence="1" key="2">
    <citation type="journal article" date="2022" name="New Phytol.">
        <title>Evolutionary transition to the ectomycorrhizal habit in the genomes of a hyperdiverse lineage of mushroom-forming fungi.</title>
        <authorList>
            <person name="Looney B."/>
            <person name="Miyauchi S."/>
            <person name="Morin E."/>
            <person name="Drula E."/>
            <person name="Courty P.E."/>
            <person name="Kohler A."/>
            <person name="Kuo A."/>
            <person name="LaButti K."/>
            <person name="Pangilinan J."/>
            <person name="Lipzen A."/>
            <person name="Riley R."/>
            <person name="Andreopoulos W."/>
            <person name="He G."/>
            <person name="Johnson J."/>
            <person name="Nolan M."/>
            <person name="Tritt A."/>
            <person name="Barry K.W."/>
            <person name="Grigoriev I.V."/>
            <person name="Nagy L.G."/>
            <person name="Hibbett D."/>
            <person name="Henrissat B."/>
            <person name="Matheny P.B."/>
            <person name="Labbe J."/>
            <person name="Martin F.M."/>
        </authorList>
    </citation>
    <scope>NUCLEOTIDE SEQUENCE</scope>
    <source>
        <strain evidence="1">EC-137</strain>
    </source>
</reference>
<evidence type="ECO:0000313" key="1">
    <source>
        <dbReference type="EMBL" id="KAI0027280.1"/>
    </source>
</evidence>
<evidence type="ECO:0000313" key="2">
    <source>
        <dbReference type="Proteomes" id="UP000814128"/>
    </source>
</evidence>
<name>A0ACB8Q707_9AGAM</name>
<proteinExistence type="predicted"/>
<sequence length="145" mass="16622">MCHEIICSLPAWCCGPERRDMVFLVEDNDEGMQGMAIAWVHLLFSFKHCNITYPCVLLDRYVKSAQPNAATGMWKVEPQFEGTGHSVWHMQTVEHLDTIYCAAHLMSVFGNGPLPICFDFRDSLDAFTTFYVNKYVDNHAHEIVF</sequence>
<reference evidence="1" key="1">
    <citation type="submission" date="2021-02" db="EMBL/GenBank/DDBJ databases">
        <authorList>
            <consortium name="DOE Joint Genome Institute"/>
            <person name="Ahrendt S."/>
            <person name="Looney B.P."/>
            <person name="Miyauchi S."/>
            <person name="Morin E."/>
            <person name="Drula E."/>
            <person name="Courty P.E."/>
            <person name="Chicoki N."/>
            <person name="Fauchery L."/>
            <person name="Kohler A."/>
            <person name="Kuo A."/>
            <person name="Labutti K."/>
            <person name="Pangilinan J."/>
            <person name="Lipzen A."/>
            <person name="Riley R."/>
            <person name="Andreopoulos W."/>
            <person name="He G."/>
            <person name="Johnson J."/>
            <person name="Barry K.W."/>
            <person name="Grigoriev I.V."/>
            <person name="Nagy L."/>
            <person name="Hibbett D."/>
            <person name="Henrissat B."/>
            <person name="Matheny P.B."/>
            <person name="Labbe J."/>
            <person name="Martin F."/>
        </authorList>
    </citation>
    <scope>NUCLEOTIDE SEQUENCE</scope>
    <source>
        <strain evidence="1">EC-137</strain>
    </source>
</reference>
<keyword evidence="2" id="KW-1185">Reference proteome</keyword>
<gene>
    <name evidence="1" type="ORF">K488DRAFT_62060</name>
</gene>
<dbReference type="Proteomes" id="UP000814128">
    <property type="component" value="Unassembled WGS sequence"/>
</dbReference>
<comment type="caution">
    <text evidence="1">The sequence shown here is derived from an EMBL/GenBank/DDBJ whole genome shotgun (WGS) entry which is preliminary data.</text>
</comment>